<dbReference type="Proteomes" id="UP001333710">
    <property type="component" value="Chromosome"/>
</dbReference>
<name>A0AA48HKS2_9ALTE</name>
<dbReference type="Pfam" id="PF14539">
    <property type="entry name" value="DUF4442"/>
    <property type="match status" value="1"/>
</dbReference>
<evidence type="ECO:0000313" key="2">
    <source>
        <dbReference type="Proteomes" id="UP001333710"/>
    </source>
</evidence>
<sequence>MKMTPSKLRFLLNYCFGPYLGAGVRIETYSADWRYCKVSMKLRWYNRNAVNTHFGGSLFSMTDPHFMLMLMNILGKDYTVWDKTTEIDFVAPGKGKVSAEFVITDEMLRDIKEKTANGEKYLPTYHLSILDEQQKTVCNLKKTLYIKKRQNQRARF</sequence>
<proteinExistence type="predicted"/>
<dbReference type="InterPro" id="IPR027961">
    <property type="entry name" value="DUF4442"/>
</dbReference>
<gene>
    <name evidence="1" type="ORF">MACH26_25650</name>
</gene>
<dbReference type="AlphaFoldDB" id="A0AA48HKS2"/>
<evidence type="ECO:0000313" key="1">
    <source>
        <dbReference type="EMBL" id="BDX07044.1"/>
    </source>
</evidence>
<dbReference type="EMBL" id="AP027272">
    <property type="protein sequence ID" value="BDX07044.1"/>
    <property type="molecule type" value="Genomic_DNA"/>
</dbReference>
<keyword evidence="2" id="KW-1185">Reference proteome</keyword>
<dbReference type="SUPFAM" id="SSF54637">
    <property type="entry name" value="Thioesterase/thiol ester dehydrase-isomerase"/>
    <property type="match status" value="1"/>
</dbReference>
<dbReference type="RefSeq" id="WP_338293034.1">
    <property type="nucleotide sequence ID" value="NZ_AP027272.1"/>
</dbReference>
<dbReference type="KEGG" id="pmaw:MACH26_25650"/>
<protein>
    <submittedName>
        <fullName evidence="1">DUF4442 domain-containing protein</fullName>
    </submittedName>
</protein>
<dbReference type="InterPro" id="IPR029069">
    <property type="entry name" value="HotDog_dom_sf"/>
</dbReference>
<organism evidence="1 2">
    <name type="scientific">Planctobacterium marinum</name>
    <dbReference type="NCBI Taxonomy" id="1631968"/>
    <lineage>
        <taxon>Bacteria</taxon>
        <taxon>Pseudomonadati</taxon>
        <taxon>Pseudomonadota</taxon>
        <taxon>Gammaproteobacteria</taxon>
        <taxon>Alteromonadales</taxon>
        <taxon>Alteromonadaceae</taxon>
        <taxon>Planctobacterium</taxon>
    </lineage>
</organism>
<accession>A0AA48HKS2</accession>
<reference evidence="1" key="1">
    <citation type="submission" date="2023-01" db="EMBL/GenBank/DDBJ databases">
        <title>Complete genome sequence of Planctobacterium marinum strain Dej080120_11.</title>
        <authorList>
            <person name="Ueki S."/>
            <person name="Maruyama F."/>
        </authorList>
    </citation>
    <scope>NUCLEOTIDE SEQUENCE</scope>
    <source>
        <strain evidence="1">Dej080120_11</strain>
    </source>
</reference>
<dbReference type="Gene3D" id="3.10.129.10">
    <property type="entry name" value="Hotdog Thioesterase"/>
    <property type="match status" value="1"/>
</dbReference>